<dbReference type="EC" id="2.7.11.1" evidence="1"/>
<feature type="domain" description="RWD" evidence="15">
    <location>
        <begin position="13"/>
        <end position="125"/>
    </location>
</feature>
<dbReference type="SUPFAM" id="SSF55681">
    <property type="entry name" value="Class II aaRS and biotin synthetases"/>
    <property type="match status" value="1"/>
</dbReference>
<dbReference type="EMBL" id="LR899011">
    <property type="protein sequence ID" value="CAD7084665.1"/>
    <property type="molecule type" value="Genomic_DNA"/>
</dbReference>
<dbReference type="SMART" id="SM00591">
    <property type="entry name" value="RWD"/>
    <property type="match status" value="1"/>
</dbReference>
<dbReference type="FunCoup" id="A0A7R8UQ04">
    <property type="interactions" value="2011"/>
</dbReference>
<keyword evidence="17" id="KW-1185">Reference proteome</keyword>
<evidence type="ECO:0000256" key="11">
    <source>
        <dbReference type="PIRSR" id="PIRSR000660-2"/>
    </source>
</evidence>
<comment type="catalytic activity">
    <reaction evidence="8">
        <text>L-threonyl-[protein] + ATP = O-phospho-L-threonyl-[protein] + ADP + H(+)</text>
        <dbReference type="Rhea" id="RHEA:46608"/>
        <dbReference type="Rhea" id="RHEA-COMP:11060"/>
        <dbReference type="Rhea" id="RHEA-COMP:11605"/>
        <dbReference type="ChEBI" id="CHEBI:15378"/>
        <dbReference type="ChEBI" id="CHEBI:30013"/>
        <dbReference type="ChEBI" id="CHEBI:30616"/>
        <dbReference type="ChEBI" id="CHEBI:61977"/>
        <dbReference type="ChEBI" id="CHEBI:456216"/>
        <dbReference type="EC" id="2.7.11.1"/>
    </reaction>
</comment>
<dbReference type="OMA" id="FEDIAWD"/>
<dbReference type="PANTHER" id="PTHR11042:SF136">
    <property type="entry name" value="EIF-2-ALPHA KINASE GCN2"/>
    <property type="match status" value="1"/>
</dbReference>
<evidence type="ECO:0000256" key="4">
    <source>
        <dbReference type="ARBA" id="ARBA00022741"/>
    </source>
</evidence>
<dbReference type="InterPro" id="IPR016255">
    <property type="entry name" value="Gcn2"/>
</dbReference>
<dbReference type="Pfam" id="PF05773">
    <property type="entry name" value="RWD"/>
    <property type="match status" value="1"/>
</dbReference>
<dbReference type="GO" id="GO:0005634">
    <property type="term" value="C:nucleus"/>
    <property type="evidence" value="ECO:0007669"/>
    <property type="project" value="TreeGrafter"/>
</dbReference>
<evidence type="ECO:0000256" key="10">
    <source>
        <dbReference type="PIRSR" id="PIRSR000660-1"/>
    </source>
</evidence>
<dbReference type="InterPro" id="IPR045864">
    <property type="entry name" value="aa-tRNA-synth_II/BPL/LPL"/>
</dbReference>
<dbReference type="FunFam" id="3.10.110.10:FF:000050">
    <property type="entry name" value="eIF-2-alpha kinase GCN2"/>
    <property type="match status" value="1"/>
</dbReference>
<dbReference type="InParanoid" id="A0A7R8UQ04"/>
<evidence type="ECO:0000256" key="6">
    <source>
        <dbReference type="ARBA" id="ARBA00022840"/>
    </source>
</evidence>
<dbReference type="GO" id="GO:0005829">
    <property type="term" value="C:cytosol"/>
    <property type="evidence" value="ECO:0007669"/>
    <property type="project" value="TreeGrafter"/>
</dbReference>
<dbReference type="PROSITE" id="PS00107">
    <property type="entry name" value="PROTEIN_KINASE_ATP"/>
    <property type="match status" value="1"/>
</dbReference>
<feature type="domain" description="Protein kinase" evidence="14">
    <location>
        <begin position="509"/>
        <end position="896"/>
    </location>
</feature>
<dbReference type="PROSITE" id="PS50908">
    <property type="entry name" value="RWD"/>
    <property type="match status" value="1"/>
</dbReference>
<reference evidence="16 17" key="1">
    <citation type="submission" date="2020-11" db="EMBL/GenBank/DDBJ databases">
        <authorList>
            <person name="Wallbank WR R."/>
            <person name="Pardo Diaz C."/>
            <person name="Kozak K."/>
            <person name="Martin S."/>
            <person name="Jiggins C."/>
            <person name="Moest M."/>
            <person name="Warren A I."/>
            <person name="Generalovic N T."/>
            <person name="Byers J.R.P. K."/>
            <person name="Montejo-Kovacevich G."/>
            <person name="Yen C E."/>
        </authorList>
    </citation>
    <scope>NUCLEOTIDE SEQUENCE [LARGE SCALE GENOMIC DNA]</scope>
</reference>
<evidence type="ECO:0000259" key="14">
    <source>
        <dbReference type="PROSITE" id="PS50011"/>
    </source>
</evidence>
<dbReference type="PIRSF" id="PIRSF000660">
    <property type="entry name" value="Ser/Thr_PK_GCN2"/>
    <property type="match status" value="1"/>
</dbReference>
<dbReference type="SUPFAM" id="SSF54495">
    <property type="entry name" value="UBC-like"/>
    <property type="match status" value="1"/>
</dbReference>
<keyword evidence="6 11" id="KW-0067">ATP-binding</keyword>
<dbReference type="GO" id="GO:0009893">
    <property type="term" value="P:positive regulation of metabolic process"/>
    <property type="evidence" value="ECO:0007669"/>
    <property type="project" value="UniProtKB-ARBA"/>
</dbReference>
<dbReference type="OrthoDB" id="6778822at2759"/>
<dbReference type="InterPro" id="IPR011009">
    <property type="entry name" value="Kinase-like_dom_sf"/>
</dbReference>
<evidence type="ECO:0000256" key="3">
    <source>
        <dbReference type="ARBA" id="ARBA00022679"/>
    </source>
</evidence>
<feature type="compositionally biased region" description="Basic and acidic residues" evidence="13">
    <location>
        <begin position="173"/>
        <end position="195"/>
    </location>
</feature>
<evidence type="ECO:0000256" key="7">
    <source>
        <dbReference type="ARBA" id="ARBA00037982"/>
    </source>
</evidence>
<proteinExistence type="inferred from homology"/>
<dbReference type="FunFam" id="3.30.200.20:FF:000722">
    <property type="entry name" value="eIF-2-alpha kinase GCN2"/>
    <property type="match status" value="1"/>
</dbReference>
<feature type="compositionally biased region" description="Low complexity" evidence="13">
    <location>
        <begin position="198"/>
        <end position="207"/>
    </location>
</feature>
<feature type="binding site" evidence="11 12">
    <location>
        <position position="538"/>
    </location>
    <ligand>
        <name>ATP</name>
        <dbReference type="ChEBI" id="CHEBI:30616"/>
    </ligand>
</feature>
<evidence type="ECO:0000259" key="15">
    <source>
        <dbReference type="PROSITE" id="PS50908"/>
    </source>
</evidence>
<evidence type="ECO:0000256" key="2">
    <source>
        <dbReference type="ARBA" id="ARBA00022527"/>
    </source>
</evidence>
<dbReference type="Proteomes" id="UP000594454">
    <property type="component" value="Chromosome 3"/>
</dbReference>
<organism evidence="16 17">
    <name type="scientific">Hermetia illucens</name>
    <name type="common">Black soldier fly</name>
    <dbReference type="NCBI Taxonomy" id="343691"/>
    <lineage>
        <taxon>Eukaryota</taxon>
        <taxon>Metazoa</taxon>
        <taxon>Ecdysozoa</taxon>
        <taxon>Arthropoda</taxon>
        <taxon>Hexapoda</taxon>
        <taxon>Insecta</taxon>
        <taxon>Pterygota</taxon>
        <taxon>Neoptera</taxon>
        <taxon>Endopterygota</taxon>
        <taxon>Diptera</taxon>
        <taxon>Brachycera</taxon>
        <taxon>Stratiomyomorpha</taxon>
        <taxon>Stratiomyidae</taxon>
        <taxon>Hermetiinae</taxon>
        <taxon>Hermetia</taxon>
    </lineage>
</organism>
<dbReference type="InterPro" id="IPR008271">
    <property type="entry name" value="Ser/Thr_kinase_AS"/>
</dbReference>
<feature type="compositionally biased region" description="Acidic residues" evidence="13">
    <location>
        <begin position="649"/>
        <end position="661"/>
    </location>
</feature>
<dbReference type="SMART" id="SM00220">
    <property type="entry name" value="S_TKc"/>
    <property type="match status" value="1"/>
</dbReference>
<dbReference type="PROSITE" id="PS50011">
    <property type="entry name" value="PROTEIN_KINASE_DOM"/>
    <property type="match status" value="1"/>
</dbReference>
<dbReference type="InterPro" id="IPR017441">
    <property type="entry name" value="Protein_kinase_ATP_BS"/>
</dbReference>
<dbReference type="GO" id="GO:0000077">
    <property type="term" value="P:DNA damage checkpoint signaling"/>
    <property type="evidence" value="ECO:0007669"/>
    <property type="project" value="InterPro"/>
</dbReference>
<dbReference type="Pfam" id="PF00069">
    <property type="entry name" value="Pkinase"/>
    <property type="match status" value="3"/>
</dbReference>
<feature type="region of interest" description="Disordered" evidence="13">
    <location>
        <begin position="649"/>
        <end position="670"/>
    </location>
</feature>
<evidence type="ECO:0000256" key="1">
    <source>
        <dbReference type="ARBA" id="ARBA00012513"/>
    </source>
</evidence>
<dbReference type="GO" id="GO:1990625">
    <property type="term" value="P:negative regulation of cytoplasmic translational initiation in response to stress"/>
    <property type="evidence" value="ECO:0007669"/>
    <property type="project" value="TreeGrafter"/>
</dbReference>
<feature type="binding site" evidence="11">
    <location>
        <begin position="515"/>
        <end position="523"/>
    </location>
    <ligand>
        <name>ATP</name>
        <dbReference type="ChEBI" id="CHEBI:30616"/>
    </ligand>
</feature>
<dbReference type="InterPro" id="IPR016135">
    <property type="entry name" value="UBQ-conjugating_enzyme/RWD"/>
</dbReference>
<keyword evidence="2" id="KW-0723">Serine/threonine-protein kinase</keyword>
<keyword evidence="3" id="KW-0808">Transferase</keyword>
<dbReference type="InterPro" id="IPR000719">
    <property type="entry name" value="Prot_kinase_dom"/>
</dbReference>
<dbReference type="PANTHER" id="PTHR11042">
    <property type="entry name" value="EUKARYOTIC TRANSLATION INITIATION FACTOR 2-ALPHA KINASE EIF2-ALPHA KINASE -RELATED"/>
    <property type="match status" value="1"/>
</dbReference>
<comment type="catalytic activity">
    <reaction evidence="9">
        <text>L-seryl-[protein] + ATP = O-phospho-L-seryl-[protein] + ADP + H(+)</text>
        <dbReference type="Rhea" id="RHEA:17989"/>
        <dbReference type="Rhea" id="RHEA-COMP:9863"/>
        <dbReference type="Rhea" id="RHEA-COMP:11604"/>
        <dbReference type="ChEBI" id="CHEBI:15378"/>
        <dbReference type="ChEBI" id="CHEBI:29999"/>
        <dbReference type="ChEBI" id="CHEBI:30616"/>
        <dbReference type="ChEBI" id="CHEBI:83421"/>
        <dbReference type="ChEBI" id="CHEBI:456216"/>
        <dbReference type="EC" id="2.7.11.1"/>
    </reaction>
</comment>
<keyword evidence="5" id="KW-0418">Kinase</keyword>
<evidence type="ECO:0000256" key="9">
    <source>
        <dbReference type="ARBA" id="ARBA00048679"/>
    </source>
</evidence>
<gene>
    <name evidence="16" type="ORF">HERILL_LOCUS7548</name>
</gene>
<dbReference type="Gene3D" id="3.10.110.10">
    <property type="entry name" value="Ubiquitin Conjugating Enzyme"/>
    <property type="match status" value="1"/>
</dbReference>
<comment type="similarity">
    <text evidence="7">Belongs to the protein kinase superfamily. Ser/Thr protein kinase family. GCN2 subfamily.</text>
</comment>
<evidence type="ECO:0000256" key="12">
    <source>
        <dbReference type="PROSITE-ProRule" id="PRU10141"/>
    </source>
</evidence>
<dbReference type="Gene3D" id="1.10.510.10">
    <property type="entry name" value="Transferase(Phosphotransferase) domain 1"/>
    <property type="match status" value="2"/>
</dbReference>
<feature type="region of interest" description="Disordered" evidence="13">
    <location>
        <begin position="173"/>
        <end position="211"/>
    </location>
</feature>
<dbReference type="CDD" id="cd14046">
    <property type="entry name" value="STKc_EIF2AK4_GCN2_rpt2"/>
    <property type="match status" value="1"/>
</dbReference>
<evidence type="ECO:0000256" key="5">
    <source>
        <dbReference type="ARBA" id="ARBA00022777"/>
    </source>
</evidence>
<dbReference type="Gene3D" id="3.30.930.10">
    <property type="entry name" value="Bira Bifunctional Protein, Domain 2"/>
    <property type="match status" value="1"/>
</dbReference>
<sequence length="1532" mass="173558">MASKETIRDRQNSELEVIKSIYGPDVEDLRDNSDGWKPLDLRIHLTPLKGSSGDQKVHVWTKLHVTCPNKYPKVVPKISLEETKGISDSLIEELLQELQKQAASLKGEVMIWDLAQTVQGFLHKHNKPSLSFYDQMLQQRQMREQEMLNQQKLKETEEQENLREMIEKRKEVFKNERKRREPRRSISESNADKRRQQSSSESSENSSPYYRGHCYPNKCSDHRNSDMLYFPKVGRQIRRGCCLGHSQKGYVAYSGIDVDTGQLLYVAEWNIKYAHIEQKYNPNNANDQKLSSTAKVDDFINDIEKQISNLSLIRHKNLIHYECVMCMKKKDGLYVYLVQDFVLGTSISSITSSLGWCAEGASMVAKGVLEALLYLHNNGVSHDHLNDTTVFMDNTGTIRCTDFSAVQNLLDLNGEQKTDKDLPALGALIESLMPTQPPEMRDFIDKCKSDRTLSASDLLEHPFLRPSLFSEAKAKITQVAANQNENKTLAPLFTQPSLTGTHSRLHTEFEVLQWLGKGAFGDVLKVRNILDNREYAIKRIPLPARSRQLYRKMTREVEVLSRLNHENVVRYFNSWIEITTTSDLEDDKFGGSDWSCSQESYRKPTNQVVNAIESSVASDSSSIGFMQNLDDSDSDGIEFVDSNGEVAVYEDDEDDSDERTEEDPQKKTVSPRPVIQVMYIQMEFCEKFTLRAAIDENLYENTERVWRLFREIAEGLAHMHQQGMIHRDLKPVNIFLDSRDQIKIGDFGLATTSFLALQSQEHQQQAHTIPQAIESGTGTGKVGTTLYVAPELTGKASKSVYNQKVDMYTLGIILYEMCNPPFETGMERVKTIVGLRNESIIIPDNMLNDPKHSKTVELLRWLLNHDPSQRPTAEELLASDLVPVAQLETSELHELLRHILANPQSKSYKHLVARCLQQECDKVLELTYHLGLVTKSSVLEIVKNKVINLFRKHGAIEISTPLLTPFSKNTYVTHNPVKLMTHSGSVVILPNDLRAPFARYIAMSGANMVRRYSVNRVYREKKVFNFHPKQNYECAFDIITPNPGSHLVDAELLSVAYEVVNELPLLKQKNIRIRMNHTSLLRAILLNCNVPTEKYDDLFECVLDYIEERKSKFHLHSSLCSIIGTSKSSVTFLMDLLLTEFTLGGPKSNHDQSFLRNFTRGKGEAATLAKSALKELELVVALAQALGVSCPMQVYAGLPIGYKRASSGGIVWQMLGDLKPNRTAGQSVFAVGERYDTMLLEYQKQAQTCNVSIPHRPISGAGISFSLDKLVSAVGKSFEEECRSIDVVVCVSGSRPPLKDVAHILRTLWCAGIRSGVVEGSGPDEAQDHAKDLGASHFILFGESGLLRVRSWVHGRFYERSVGRSELVEYIHRMLRSDTHQPTDSSAIPLASTSSGNNLNHAVNSYMNNMPNVDVYFVGPEKLSSNMRRRIENQVIQQMFSTLQQFGKKEHFKVIISEIPSAVVNAIIGAVNPRVLKEETDKEMMYVYERFPKHKRIIFDIYDQIVLSLGAKHNTPIVALYTTSESYYRVFI</sequence>
<dbReference type="InterPro" id="IPR006575">
    <property type="entry name" value="RWD_dom"/>
</dbReference>
<accession>A0A7R8UQ04</accession>
<dbReference type="GO" id="GO:0004694">
    <property type="term" value="F:eukaryotic translation initiation factor 2alpha kinase activity"/>
    <property type="evidence" value="ECO:0007669"/>
    <property type="project" value="InterPro"/>
</dbReference>
<dbReference type="CDD" id="cd23823">
    <property type="entry name" value="RWD_GCN2"/>
    <property type="match status" value="1"/>
</dbReference>
<dbReference type="Gene3D" id="3.30.200.20">
    <property type="entry name" value="Phosphorylase Kinase, domain 1"/>
    <property type="match status" value="1"/>
</dbReference>
<dbReference type="InterPro" id="IPR050339">
    <property type="entry name" value="CC_SR_Kinase"/>
</dbReference>
<evidence type="ECO:0000313" key="16">
    <source>
        <dbReference type="EMBL" id="CAD7084665.1"/>
    </source>
</evidence>
<evidence type="ECO:0000256" key="13">
    <source>
        <dbReference type="SAM" id="MobiDB-lite"/>
    </source>
</evidence>
<dbReference type="GO" id="GO:0005524">
    <property type="term" value="F:ATP binding"/>
    <property type="evidence" value="ECO:0007669"/>
    <property type="project" value="UniProtKB-UniRule"/>
</dbReference>
<feature type="active site" description="Proton acceptor" evidence="10">
    <location>
        <position position="728"/>
    </location>
</feature>
<keyword evidence="4 11" id="KW-0547">Nucleotide-binding</keyword>
<evidence type="ECO:0000256" key="8">
    <source>
        <dbReference type="ARBA" id="ARBA00047899"/>
    </source>
</evidence>
<evidence type="ECO:0000313" key="17">
    <source>
        <dbReference type="Proteomes" id="UP000594454"/>
    </source>
</evidence>
<dbReference type="FunFam" id="1.10.510.10:FF:000938">
    <property type="entry name" value="eIF-2-alpha kinase GCN2"/>
    <property type="match status" value="1"/>
</dbReference>
<dbReference type="PROSITE" id="PS00108">
    <property type="entry name" value="PROTEIN_KINASE_ST"/>
    <property type="match status" value="1"/>
</dbReference>
<dbReference type="SUPFAM" id="SSF56112">
    <property type="entry name" value="Protein kinase-like (PK-like)"/>
    <property type="match status" value="2"/>
</dbReference>
<protein>
    <recommendedName>
        <fullName evidence="1">non-specific serine/threonine protein kinase</fullName>
        <ecNumber evidence="1">2.7.11.1</ecNumber>
    </recommendedName>
</protein>
<name>A0A7R8UQ04_HERIL</name>